<proteinExistence type="predicted"/>
<dbReference type="EMBL" id="KN572705">
    <property type="protein sequence ID" value="KHJ83593.1"/>
    <property type="molecule type" value="Genomic_DNA"/>
</dbReference>
<protein>
    <recommendedName>
        <fullName evidence="1">Post-SET domain-containing protein</fullName>
    </recommendedName>
</protein>
<dbReference type="GO" id="GO:0003824">
    <property type="term" value="F:catalytic activity"/>
    <property type="evidence" value="ECO:0007669"/>
    <property type="project" value="UniProtKB-ARBA"/>
</dbReference>
<dbReference type="AlphaFoldDB" id="A0A0B1SE60"/>
<reference evidence="2 3" key="1">
    <citation type="submission" date="2014-03" db="EMBL/GenBank/DDBJ databases">
        <title>Draft genome of the hookworm Oesophagostomum dentatum.</title>
        <authorList>
            <person name="Mitreva M."/>
        </authorList>
    </citation>
    <scope>NUCLEOTIDE SEQUENCE [LARGE SCALE GENOMIC DNA]</scope>
    <source>
        <strain evidence="2 3">OD-Hann</strain>
    </source>
</reference>
<accession>A0A0B1SE60</accession>
<evidence type="ECO:0000313" key="3">
    <source>
        <dbReference type="Proteomes" id="UP000053660"/>
    </source>
</evidence>
<dbReference type="OrthoDB" id="5794558at2759"/>
<dbReference type="Proteomes" id="UP000053660">
    <property type="component" value="Unassembled WGS sequence"/>
</dbReference>
<feature type="domain" description="Post-SET" evidence="1">
    <location>
        <begin position="270"/>
        <end position="286"/>
    </location>
</feature>
<dbReference type="PROSITE" id="PS50868">
    <property type="entry name" value="POST_SET"/>
    <property type="match status" value="1"/>
</dbReference>
<organism evidence="2 3">
    <name type="scientific">Oesophagostomum dentatum</name>
    <name type="common">Nodular worm</name>
    <dbReference type="NCBI Taxonomy" id="61180"/>
    <lineage>
        <taxon>Eukaryota</taxon>
        <taxon>Metazoa</taxon>
        <taxon>Ecdysozoa</taxon>
        <taxon>Nematoda</taxon>
        <taxon>Chromadorea</taxon>
        <taxon>Rhabditida</taxon>
        <taxon>Rhabditina</taxon>
        <taxon>Rhabditomorpha</taxon>
        <taxon>Strongyloidea</taxon>
        <taxon>Strongylidae</taxon>
        <taxon>Oesophagostomum</taxon>
    </lineage>
</organism>
<dbReference type="InterPro" id="IPR003616">
    <property type="entry name" value="Post-SET_dom"/>
</dbReference>
<sequence length="305" mass="35259">MATNRWVEALPFAVIEQNQRPSKFFDPMRTPFEIMFGRHAWRDEVCPPWVNPNPLEDIEMDQGRGKPMKKGKRRFVDDGEEDYDNSHVDHLDTVKDLKMYANSLVESRKRIKNTVSPIYIPVYNDEGKLMNPGTGYMFQIFDRVYVRNPHFQFDCRSSKQRPHIARYYRGIIVDIDEDLVDSMYKVSLVVLPIVNAKKALSFKVLYWEDDPHDIDAMSSAQWPAADDTYDCTSSWFGPWDVTASTAHLAKLRTVPPEYTSEVIACKRRTIDARCRCGSPSCFGFANSGCPRKLSTDCCLKVRFQK</sequence>
<evidence type="ECO:0000313" key="2">
    <source>
        <dbReference type="EMBL" id="KHJ83593.1"/>
    </source>
</evidence>
<gene>
    <name evidence="2" type="ORF">OESDEN_16706</name>
</gene>
<keyword evidence="3" id="KW-1185">Reference proteome</keyword>
<name>A0A0B1SE60_OESDE</name>
<evidence type="ECO:0000259" key="1">
    <source>
        <dbReference type="PROSITE" id="PS50868"/>
    </source>
</evidence>